<feature type="domain" description="Reverse transcriptase" evidence="2">
    <location>
        <begin position="493"/>
        <end position="757"/>
    </location>
</feature>
<proteinExistence type="predicted"/>
<protein>
    <recommendedName>
        <fullName evidence="2">Reverse transcriptase domain-containing protein</fullName>
    </recommendedName>
</protein>
<reference evidence="3" key="1">
    <citation type="submission" date="2021-03" db="EMBL/GenBank/DDBJ databases">
        <authorList>
            <person name="Bekaert M."/>
        </authorList>
    </citation>
    <scope>NUCLEOTIDE SEQUENCE</scope>
</reference>
<accession>A0A8S3QP05</accession>
<dbReference type="OrthoDB" id="6244150at2759"/>
<organism evidence="3 4">
    <name type="scientific">Mytilus edulis</name>
    <name type="common">Blue mussel</name>
    <dbReference type="NCBI Taxonomy" id="6550"/>
    <lineage>
        <taxon>Eukaryota</taxon>
        <taxon>Metazoa</taxon>
        <taxon>Spiralia</taxon>
        <taxon>Lophotrochozoa</taxon>
        <taxon>Mollusca</taxon>
        <taxon>Bivalvia</taxon>
        <taxon>Autobranchia</taxon>
        <taxon>Pteriomorphia</taxon>
        <taxon>Mytilida</taxon>
        <taxon>Mytiloidea</taxon>
        <taxon>Mytilidae</taxon>
        <taxon>Mytilinae</taxon>
        <taxon>Mytilus</taxon>
    </lineage>
</organism>
<evidence type="ECO:0000313" key="4">
    <source>
        <dbReference type="Proteomes" id="UP000683360"/>
    </source>
</evidence>
<dbReference type="Proteomes" id="UP000683360">
    <property type="component" value="Unassembled WGS sequence"/>
</dbReference>
<evidence type="ECO:0000259" key="2">
    <source>
        <dbReference type="PROSITE" id="PS50878"/>
    </source>
</evidence>
<feature type="region of interest" description="Disordered" evidence="1">
    <location>
        <begin position="1292"/>
        <end position="1314"/>
    </location>
</feature>
<evidence type="ECO:0000313" key="3">
    <source>
        <dbReference type="EMBL" id="CAG2197349.1"/>
    </source>
</evidence>
<dbReference type="SUPFAM" id="SSF56219">
    <property type="entry name" value="DNase I-like"/>
    <property type="match status" value="1"/>
</dbReference>
<dbReference type="InterPro" id="IPR043502">
    <property type="entry name" value="DNA/RNA_pol_sf"/>
</dbReference>
<dbReference type="CDD" id="cd09076">
    <property type="entry name" value="L1-EN"/>
    <property type="match status" value="1"/>
</dbReference>
<dbReference type="InterPro" id="IPR000477">
    <property type="entry name" value="RT_dom"/>
</dbReference>
<dbReference type="EMBL" id="CAJPWZ010000645">
    <property type="protein sequence ID" value="CAG2197349.1"/>
    <property type="molecule type" value="Genomic_DNA"/>
</dbReference>
<dbReference type="Pfam" id="PF00078">
    <property type="entry name" value="RVT_1"/>
    <property type="match status" value="1"/>
</dbReference>
<dbReference type="PANTHER" id="PTHR31635:SF196">
    <property type="entry name" value="REVERSE TRANSCRIPTASE DOMAIN-CONTAINING PROTEIN-RELATED"/>
    <property type="match status" value="1"/>
</dbReference>
<name>A0A8S3QP05_MYTED</name>
<dbReference type="InterPro" id="IPR036691">
    <property type="entry name" value="Endo/exonu/phosph_ase_sf"/>
</dbReference>
<dbReference type="SUPFAM" id="SSF56672">
    <property type="entry name" value="DNA/RNA polymerases"/>
    <property type="match status" value="1"/>
</dbReference>
<comment type="caution">
    <text evidence="3">The sequence shown here is derived from an EMBL/GenBank/DDBJ whole genome shotgun (WGS) entry which is preliminary data.</text>
</comment>
<evidence type="ECO:0000256" key="1">
    <source>
        <dbReference type="SAM" id="MobiDB-lite"/>
    </source>
</evidence>
<sequence length="1562" mass="182379">MMVLLVSHNCNGIRNIDKFKKYVSIMSEKNVDFMLFQETFWDDQLVQNVKHLYNGDIYHSDGTNNRQGVAILVKSNLCANVKQIYKDNNGRFLHLQFEYDDSIYNIMNVYAPNIVNEKADFFDFLNDYMKLFENTIIAGDWNTSLSGKDRCSRTVHKNDVSVKKLNDIMLNHNVYDIWRFRNPDKLVFSRKMVYNGELKQSRIDYFLLNRNLTFFVQSVYHFDTTISDHCFVEMKMNFEKIERGPGLWILNNTFLKNEEYISKIRNIIEEEKQSTLFNSEFLIWWDNLKYKIKKFSQVFGKRIQKEKNAEYFLLQNKLKRISERIALGEVIDVAQYENLKLDLSVYEEQKCKGAILRSKAFWATESDKCTKYFLQMEKQKQESHCIKELLNENNESVTNTEGILDTQYDFYNKLYSSVKTDDEVMKEFLKNVNTKINQEDVDLCDNDITVKEIEFALQKMARNKSPGSDGLTVEFYCTFFSSLKDILLKLFEEIEKYSKLSRSMRCGIISLIFKKKGDKRFLKNYRPISLLQVDYKILAKVMANRFKQVLCKIVSKCQSCCIPGRDIADTIANIRDVLDLIESEELEGYLLKMDQEKAFDKVGHTYLREVLKKYGFGDRFVNWVGIFYTDIQSSVKSNGFLTKYFKIKNGIRQGCPISALLYVLSAEPLQCAIRNNLNIEGINIPNCDEKAVIFQHADDTTLTLCNKESINETLNIFEIYGKASGSKINMSKSEIMCIGKAKINVSEIQQIGLKYSVDCIQILGVYVGKNKLFCDDLNWKDKISKIKMLVNLWKQRRLTLSGRATVISSLLMSRLWYTIAVCSIPDWALQSIKKICLDFLWNNGSHLIKYRTIIGAKTDGGLKYPDIYLKLLAFRLKFLTRFLDKDFHAIWKYTMTYFLNKIHNTNLGVHCLFLLLQKKDCTNIPVFYREIIDAWQYFKPYVDIDIRSVDIFNQPIFLNESIKVNGKCILWKQFLLAGITKLKHVAYEVVPGFLPFNAIYEMIENVDDNVDCNKLRQQYNSLLECIPNEWKKVILNETKPVNCDEVPLFIVNYNNKTKDFVCCKTKDFYGILVDKCYIEPDAHQYWLESFNVQYVPFKFVWTSVHCYWKSPDCVQLDFKIVHNRIFTNLKLKRIKLSDSDICDSCKSEVEDLFHLFLKCHDLDVFHSYMFSFLCELLEKCKIDVLVNQGYRQMFLLGMTSTYTDVNTYFVNFVLSVARLCVFKRRQMIKNDVKKIDLTRFFRKRPPKVNCFIMERLPSLLMSTIENACGQFRNITFTVHGENDRARISIMFSNEDNNKSKRKSNSTVNRDKKRTKEYNNIVDSVSNIEKHTEVIHLNSAFETNQIRDETVATNTSDIMDIEENPSEASTTACTGNIETGIERPNIELCSIDTGKECSVSLNSEINNVNKNKRGLSIDIIEKDKCKTKGNVLSEFMPLSKVNYSDILSATSQRDRMVEQNDKSKQTFPSNIATDIKLIPKFVLKQSGGRNEILIGKTLRKRLILYYIDDKEFEILDCSDRGFYKFNKVLTEDFRDVRTIPKLMTDDVRKGIDEMIEFATNKKL</sequence>
<dbReference type="PANTHER" id="PTHR31635">
    <property type="entry name" value="REVERSE TRANSCRIPTASE DOMAIN-CONTAINING PROTEIN-RELATED"/>
    <property type="match status" value="1"/>
</dbReference>
<dbReference type="InterPro" id="IPR005135">
    <property type="entry name" value="Endo/exonuclease/phosphatase"/>
</dbReference>
<keyword evidence="4" id="KW-1185">Reference proteome</keyword>
<dbReference type="CDD" id="cd01650">
    <property type="entry name" value="RT_nLTR_like"/>
    <property type="match status" value="1"/>
</dbReference>
<dbReference type="Gene3D" id="3.60.10.10">
    <property type="entry name" value="Endonuclease/exonuclease/phosphatase"/>
    <property type="match status" value="1"/>
</dbReference>
<dbReference type="GO" id="GO:0003824">
    <property type="term" value="F:catalytic activity"/>
    <property type="evidence" value="ECO:0007669"/>
    <property type="project" value="InterPro"/>
</dbReference>
<gene>
    <name evidence="3" type="ORF">MEDL_12196</name>
</gene>
<dbReference type="Pfam" id="PF03372">
    <property type="entry name" value="Exo_endo_phos"/>
    <property type="match status" value="1"/>
</dbReference>
<dbReference type="PROSITE" id="PS50878">
    <property type="entry name" value="RT_POL"/>
    <property type="match status" value="1"/>
</dbReference>